<dbReference type="EMBL" id="BAAAFD010000006">
    <property type="protein sequence ID" value="GAA0857319.1"/>
    <property type="molecule type" value="Genomic_DNA"/>
</dbReference>
<accession>A0ABN1LKP8</accession>
<dbReference type="PANTHER" id="PTHR43460:SF1">
    <property type="entry name" value="METHYLTRANSFERASE TYPE 11 DOMAIN-CONTAINING PROTEIN"/>
    <property type="match status" value="1"/>
</dbReference>
<protein>
    <submittedName>
        <fullName evidence="3">23S rRNA (Guanine(745)-N(1))-methyltransferase</fullName>
    </submittedName>
</protein>
<sequence length="274" mass="30874">MWICPSCQLPLSLDQNAWKCASNHHFDKAKEGYVNLQLAQERKSKSPGDSKEMIEARRTFLQSGHYDPLVNQLVELIAQSHTQKPPVVFDAGCGEGYYLAKIKAGLAAQGIQCQAMGSDISKAGIQKAAKRYKDCDFSVASTFKIPLPDASVNIVTQVFAPASEHEVARILQPGGVWICVNPATDHLRELKQTIYREHQVHQQESIDSPLFKLEKRSAVRFELSLNSPIEREALLKMTPFYWHTSEQAKSEFIHATFSVTVDFDIQVMRRVDEQ</sequence>
<gene>
    <name evidence="3" type="primary">rlmA</name>
    <name evidence="3" type="ORF">GCM10009114_22620</name>
</gene>
<dbReference type="Gene3D" id="3.40.50.150">
    <property type="entry name" value="Vaccinia Virus protein VP39"/>
    <property type="match status" value="1"/>
</dbReference>
<evidence type="ECO:0000259" key="1">
    <source>
        <dbReference type="Pfam" id="PF13847"/>
    </source>
</evidence>
<evidence type="ECO:0000313" key="4">
    <source>
        <dbReference type="Proteomes" id="UP001500359"/>
    </source>
</evidence>
<proteinExistence type="predicted"/>
<dbReference type="PIRSF" id="PIRSF018249">
    <property type="entry name" value="MyrA_prd"/>
    <property type="match status" value="1"/>
</dbReference>
<evidence type="ECO:0000259" key="2">
    <source>
        <dbReference type="Pfam" id="PF21302"/>
    </source>
</evidence>
<dbReference type="SUPFAM" id="SSF53335">
    <property type="entry name" value="S-adenosyl-L-methionine-dependent methyltransferases"/>
    <property type="match status" value="1"/>
</dbReference>
<dbReference type="InterPro" id="IPR025714">
    <property type="entry name" value="Methyltranfer_dom"/>
</dbReference>
<dbReference type="Proteomes" id="UP001500359">
    <property type="component" value="Unassembled WGS sequence"/>
</dbReference>
<keyword evidence="4" id="KW-1185">Reference proteome</keyword>
<dbReference type="PANTHER" id="PTHR43460">
    <property type="entry name" value="METHYLTRANSFERASE"/>
    <property type="match status" value="1"/>
</dbReference>
<reference evidence="3 4" key="1">
    <citation type="journal article" date="2019" name="Int. J. Syst. Evol. Microbiol.">
        <title>The Global Catalogue of Microorganisms (GCM) 10K type strain sequencing project: providing services to taxonomists for standard genome sequencing and annotation.</title>
        <authorList>
            <consortium name="The Broad Institute Genomics Platform"/>
            <consortium name="The Broad Institute Genome Sequencing Center for Infectious Disease"/>
            <person name="Wu L."/>
            <person name="Ma J."/>
        </authorList>
    </citation>
    <scope>NUCLEOTIDE SEQUENCE [LARGE SCALE GENOMIC DNA]</scope>
    <source>
        <strain evidence="3 4">JCM 15896</strain>
    </source>
</reference>
<dbReference type="RefSeq" id="WP_343860012.1">
    <property type="nucleotide sequence ID" value="NZ_BAAAFD010000006.1"/>
</dbReference>
<dbReference type="InterPro" id="IPR048647">
    <property type="entry name" value="RlmA_N"/>
</dbReference>
<dbReference type="InterPro" id="IPR016718">
    <property type="entry name" value="rRNA_m1G-MeTrfase_A_prd"/>
</dbReference>
<evidence type="ECO:0000313" key="3">
    <source>
        <dbReference type="EMBL" id="GAA0857319.1"/>
    </source>
</evidence>
<comment type="caution">
    <text evidence="3">The sequence shown here is derived from an EMBL/GenBank/DDBJ whole genome shotgun (WGS) entry which is preliminary data.</text>
</comment>
<dbReference type="Pfam" id="PF13847">
    <property type="entry name" value="Methyltransf_31"/>
    <property type="match status" value="1"/>
</dbReference>
<dbReference type="InterPro" id="IPR052939">
    <property type="entry name" value="23S_rRNA_MeTrnsfrase_RlmA"/>
</dbReference>
<feature type="domain" description="Methyltransferase" evidence="1">
    <location>
        <begin position="87"/>
        <end position="199"/>
    </location>
</feature>
<dbReference type="CDD" id="cd02440">
    <property type="entry name" value="AdoMet_MTases"/>
    <property type="match status" value="1"/>
</dbReference>
<organism evidence="3 4">
    <name type="scientific">Aliiglaciecola litoralis</name>
    <dbReference type="NCBI Taxonomy" id="582857"/>
    <lineage>
        <taxon>Bacteria</taxon>
        <taxon>Pseudomonadati</taxon>
        <taxon>Pseudomonadota</taxon>
        <taxon>Gammaproteobacteria</taxon>
        <taxon>Alteromonadales</taxon>
        <taxon>Alteromonadaceae</taxon>
        <taxon>Aliiglaciecola</taxon>
    </lineage>
</organism>
<dbReference type="InterPro" id="IPR029063">
    <property type="entry name" value="SAM-dependent_MTases_sf"/>
</dbReference>
<dbReference type="Pfam" id="PF21302">
    <property type="entry name" value="Zn_ribbon_RlmA"/>
    <property type="match status" value="1"/>
</dbReference>
<feature type="domain" description="23S rRNA (guanine(745)-N(1))-methyltransferase N-terminal" evidence="2">
    <location>
        <begin position="3"/>
        <end position="45"/>
    </location>
</feature>
<name>A0ABN1LKP8_9ALTE</name>